<dbReference type="GO" id="GO:0051536">
    <property type="term" value="F:iron-sulfur cluster binding"/>
    <property type="evidence" value="ECO:0007669"/>
    <property type="project" value="UniProtKB-KW"/>
</dbReference>
<reference evidence="5" key="1">
    <citation type="submission" date="2020-10" db="EMBL/GenBank/DDBJ databases">
        <authorList>
            <person name="Gilroy R."/>
        </authorList>
    </citation>
    <scope>NUCLEOTIDE SEQUENCE</scope>
    <source>
        <strain evidence="5">11300</strain>
    </source>
</reference>
<reference evidence="5" key="2">
    <citation type="journal article" date="2021" name="PeerJ">
        <title>Extensive microbial diversity within the chicken gut microbiome revealed by metagenomics and culture.</title>
        <authorList>
            <person name="Gilroy R."/>
            <person name="Ravi A."/>
            <person name="Getino M."/>
            <person name="Pursley I."/>
            <person name="Horton D.L."/>
            <person name="Alikhan N.F."/>
            <person name="Baker D."/>
            <person name="Gharbi K."/>
            <person name="Hall N."/>
            <person name="Watson M."/>
            <person name="Adriaenssens E.M."/>
            <person name="Foster-Nyarko E."/>
            <person name="Jarju S."/>
            <person name="Secka A."/>
            <person name="Antonio M."/>
            <person name="Oren A."/>
            <person name="Chaudhuri R.R."/>
            <person name="La Ragione R."/>
            <person name="Hildebrand F."/>
            <person name="Pallen M.J."/>
        </authorList>
    </citation>
    <scope>NUCLEOTIDE SEQUENCE</scope>
    <source>
        <strain evidence="5">11300</strain>
    </source>
</reference>
<evidence type="ECO:0000256" key="2">
    <source>
        <dbReference type="ARBA" id="ARBA00023004"/>
    </source>
</evidence>
<dbReference type="PRINTS" id="PR00069">
    <property type="entry name" value="ALDKETRDTASE"/>
</dbReference>
<proteinExistence type="predicted"/>
<dbReference type="SUPFAM" id="SSF46548">
    <property type="entry name" value="alpha-helical ferredoxin"/>
    <property type="match status" value="1"/>
</dbReference>
<evidence type="ECO:0000256" key="1">
    <source>
        <dbReference type="ARBA" id="ARBA00022723"/>
    </source>
</evidence>
<dbReference type="GO" id="GO:0016491">
    <property type="term" value="F:oxidoreductase activity"/>
    <property type="evidence" value="ECO:0007669"/>
    <property type="project" value="InterPro"/>
</dbReference>
<name>A0A9D1I7H6_9FIRM</name>
<evidence type="ECO:0000313" key="5">
    <source>
        <dbReference type="EMBL" id="HIU28405.1"/>
    </source>
</evidence>
<keyword evidence="1" id="KW-0479">Metal-binding</keyword>
<dbReference type="EMBL" id="DVMO01000132">
    <property type="protein sequence ID" value="HIU28405.1"/>
    <property type="molecule type" value="Genomic_DNA"/>
</dbReference>
<dbReference type="Proteomes" id="UP000824091">
    <property type="component" value="Unassembled WGS sequence"/>
</dbReference>
<dbReference type="InterPro" id="IPR036812">
    <property type="entry name" value="NAD(P)_OxRdtase_dom_sf"/>
</dbReference>
<dbReference type="CDD" id="cd19100">
    <property type="entry name" value="AKR_unchar"/>
    <property type="match status" value="1"/>
</dbReference>
<keyword evidence="2" id="KW-0408">Iron</keyword>
<dbReference type="InterPro" id="IPR017900">
    <property type="entry name" value="4Fe4S_Fe_S_CS"/>
</dbReference>
<dbReference type="PROSITE" id="PS51379">
    <property type="entry name" value="4FE4S_FER_2"/>
    <property type="match status" value="1"/>
</dbReference>
<evidence type="ECO:0000259" key="4">
    <source>
        <dbReference type="PROSITE" id="PS51379"/>
    </source>
</evidence>
<feature type="domain" description="4Fe-4S ferredoxin-type" evidence="4">
    <location>
        <begin position="296"/>
        <end position="326"/>
    </location>
</feature>
<dbReference type="InterPro" id="IPR053135">
    <property type="entry name" value="AKR2_Oxidoreductase"/>
</dbReference>
<evidence type="ECO:0000256" key="3">
    <source>
        <dbReference type="ARBA" id="ARBA00023014"/>
    </source>
</evidence>
<accession>A0A9D1I7H6</accession>
<evidence type="ECO:0000313" key="6">
    <source>
        <dbReference type="Proteomes" id="UP000824091"/>
    </source>
</evidence>
<keyword evidence="3" id="KW-0411">Iron-sulfur</keyword>
<dbReference type="PANTHER" id="PTHR43312:SF1">
    <property type="entry name" value="NADP-DEPENDENT OXIDOREDUCTASE DOMAIN-CONTAINING PROTEIN"/>
    <property type="match status" value="1"/>
</dbReference>
<protein>
    <submittedName>
        <fullName evidence="5">Aldo/keto reductase</fullName>
    </submittedName>
</protein>
<dbReference type="PANTHER" id="PTHR43312">
    <property type="entry name" value="D-THREO-ALDOSE 1-DEHYDROGENASE"/>
    <property type="match status" value="1"/>
</dbReference>
<sequence length="346" mass="38909">MQKVILGKTGIEVSKNGFGALPIQRISKKDAVYLLQKAFYNGINYFDTARAYSDSEEKIGAAFEYTRDKIIISTKTMAATGRELEQDLEQSLRLLRTDYIDIYQLHNPSFCPRPGDESGLYDAALKAREQGKIRHIGITNHRIAVAEEAIGSGLYETLQFPFSYLASEGEIELTKKCREADMGFIAMKALSGGLIQNSAAAYAYIAQPQFDNVVPIWGVQKESELDEFLSYQDCPPELDAELAAQIEKDKKELAGDFCRGCGYCMPCPAGIKINNCARMSLLLRRAPAEGWLSEEWQKEMARIEDCLHCGQCKSRCPYGLDTPELLARNLADYRSFLQDREDRESR</sequence>
<dbReference type="SUPFAM" id="SSF51430">
    <property type="entry name" value="NAD(P)-linked oxidoreductase"/>
    <property type="match status" value="1"/>
</dbReference>
<dbReference type="AlphaFoldDB" id="A0A9D1I7H6"/>
<dbReference type="InterPro" id="IPR017896">
    <property type="entry name" value="4Fe4S_Fe-S-bd"/>
</dbReference>
<dbReference type="InterPro" id="IPR020471">
    <property type="entry name" value="AKR"/>
</dbReference>
<dbReference type="PROSITE" id="PS00198">
    <property type="entry name" value="4FE4S_FER_1"/>
    <property type="match status" value="1"/>
</dbReference>
<comment type="caution">
    <text evidence="5">The sequence shown here is derived from an EMBL/GenBank/DDBJ whole genome shotgun (WGS) entry which is preliminary data.</text>
</comment>
<dbReference type="Pfam" id="PF13534">
    <property type="entry name" value="Fer4_17"/>
    <property type="match status" value="1"/>
</dbReference>
<dbReference type="GO" id="GO:0046872">
    <property type="term" value="F:metal ion binding"/>
    <property type="evidence" value="ECO:0007669"/>
    <property type="project" value="UniProtKB-KW"/>
</dbReference>
<dbReference type="Gene3D" id="3.20.20.100">
    <property type="entry name" value="NADP-dependent oxidoreductase domain"/>
    <property type="match status" value="1"/>
</dbReference>
<organism evidence="5 6">
    <name type="scientific">Candidatus Fimisoma avicola</name>
    <dbReference type="NCBI Taxonomy" id="2840826"/>
    <lineage>
        <taxon>Bacteria</taxon>
        <taxon>Bacillati</taxon>
        <taxon>Bacillota</taxon>
        <taxon>Clostridia</taxon>
        <taxon>Eubacteriales</taxon>
        <taxon>Candidatus Fimisoma</taxon>
    </lineage>
</organism>
<dbReference type="Pfam" id="PF00248">
    <property type="entry name" value="Aldo_ket_red"/>
    <property type="match status" value="1"/>
</dbReference>
<gene>
    <name evidence="5" type="ORF">IAD16_08505</name>
</gene>
<dbReference type="InterPro" id="IPR023210">
    <property type="entry name" value="NADP_OxRdtase_dom"/>
</dbReference>